<evidence type="ECO:0000313" key="1">
    <source>
        <dbReference type="EMBL" id="SEH78364.1"/>
    </source>
</evidence>
<dbReference type="EMBL" id="LT629971">
    <property type="protein sequence ID" value="SEH78364.1"/>
    <property type="molecule type" value="Genomic_DNA"/>
</dbReference>
<proteinExistence type="predicted"/>
<name>A0A1H6KZC3_MYCRU</name>
<organism evidence="1 2">
    <name type="scientific">Mycolicibacterium rutilum</name>
    <name type="common">Mycobacterium rutilum</name>
    <dbReference type="NCBI Taxonomy" id="370526"/>
    <lineage>
        <taxon>Bacteria</taxon>
        <taxon>Bacillati</taxon>
        <taxon>Actinomycetota</taxon>
        <taxon>Actinomycetes</taxon>
        <taxon>Mycobacteriales</taxon>
        <taxon>Mycobacteriaceae</taxon>
        <taxon>Mycolicibacterium</taxon>
    </lineage>
</organism>
<sequence length="68" mass="7513">MCRGQWPLRASEFAGRRQAPRVDHIAVARADVVATAGVMGRSLRYIEVGGATRRLPRGVWRAVAESHE</sequence>
<protein>
    <submittedName>
        <fullName evidence="1">Uncharacterized protein</fullName>
    </submittedName>
</protein>
<dbReference type="AlphaFoldDB" id="A0A1H6KZC3"/>
<accession>A0A1H6KZC3</accession>
<evidence type="ECO:0000313" key="2">
    <source>
        <dbReference type="Proteomes" id="UP000182915"/>
    </source>
</evidence>
<keyword evidence="2" id="KW-1185">Reference proteome</keyword>
<gene>
    <name evidence="1" type="ORF">SAMN04489835_4081</name>
</gene>
<reference evidence="2" key="1">
    <citation type="submission" date="2016-10" db="EMBL/GenBank/DDBJ databases">
        <authorList>
            <person name="Varghese N."/>
            <person name="Submissions S."/>
        </authorList>
    </citation>
    <scope>NUCLEOTIDE SEQUENCE [LARGE SCALE GENOMIC DNA]</scope>
    <source>
        <strain evidence="2">DSM 45405</strain>
    </source>
</reference>
<dbReference type="STRING" id="370526.SAMN04489835_4081"/>
<dbReference type="Proteomes" id="UP000182915">
    <property type="component" value="Chromosome I"/>
</dbReference>